<sequence length="69" mass="7715">MSKAQDFATLLHNDPILDGLITVYVLEGGHLAVGHKKKTHKKRVTWAPDKLAEASYKDVMNEITKKLLS</sequence>
<gene>
    <name evidence="1" type="ORF">GSM42_12215</name>
</gene>
<organism evidence="1 2">
    <name type="scientific">Shimazuella alba</name>
    <dbReference type="NCBI Taxonomy" id="2690964"/>
    <lineage>
        <taxon>Bacteria</taxon>
        <taxon>Bacillati</taxon>
        <taxon>Bacillota</taxon>
        <taxon>Bacilli</taxon>
        <taxon>Bacillales</taxon>
        <taxon>Thermoactinomycetaceae</taxon>
        <taxon>Shimazuella</taxon>
    </lineage>
</organism>
<evidence type="ECO:0000313" key="2">
    <source>
        <dbReference type="Proteomes" id="UP000430692"/>
    </source>
</evidence>
<protein>
    <submittedName>
        <fullName evidence="1">Uncharacterized protein</fullName>
    </submittedName>
</protein>
<dbReference type="AlphaFoldDB" id="A0A6I4W168"/>
<dbReference type="RefSeq" id="WP_160801820.1">
    <property type="nucleotide sequence ID" value="NZ_WUUL01000007.1"/>
</dbReference>
<dbReference type="Proteomes" id="UP000430692">
    <property type="component" value="Unassembled WGS sequence"/>
</dbReference>
<comment type="caution">
    <text evidence="1">The sequence shown here is derived from an EMBL/GenBank/DDBJ whole genome shotgun (WGS) entry which is preliminary data.</text>
</comment>
<name>A0A6I4W168_9BACL</name>
<reference evidence="1 2" key="1">
    <citation type="submission" date="2019-12" db="EMBL/GenBank/DDBJ databases">
        <title>Whole-genome analyses of novel actinobacteria.</title>
        <authorList>
            <person name="Sahin N."/>
            <person name="Saygin H."/>
        </authorList>
    </citation>
    <scope>NUCLEOTIDE SEQUENCE [LARGE SCALE GENOMIC DNA]</scope>
    <source>
        <strain evidence="1 2">KC615</strain>
    </source>
</reference>
<keyword evidence="2" id="KW-1185">Reference proteome</keyword>
<evidence type="ECO:0000313" key="1">
    <source>
        <dbReference type="EMBL" id="MXQ54464.1"/>
    </source>
</evidence>
<dbReference type="EMBL" id="WUUL01000007">
    <property type="protein sequence ID" value="MXQ54464.1"/>
    <property type="molecule type" value="Genomic_DNA"/>
</dbReference>
<accession>A0A6I4W168</accession>
<proteinExistence type="predicted"/>